<gene>
    <name evidence="2" type="ORF">BDZ90DRAFT_234159</name>
</gene>
<keyword evidence="3" id="KW-1185">Reference proteome</keyword>
<dbReference type="PANTHER" id="PTHR12732:SF8">
    <property type="entry name" value="NUCLEAR MRNA EXPORT PROTEIN THP1"/>
    <property type="match status" value="1"/>
</dbReference>
<evidence type="ECO:0000256" key="1">
    <source>
        <dbReference type="SAM" id="MobiDB-lite"/>
    </source>
</evidence>
<feature type="region of interest" description="Disordered" evidence="1">
    <location>
        <begin position="238"/>
        <end position="266"/>
    </location>
</feature>
<proteinExistence type="predicted"/>
<evidence type="ECO:0000313" key="2">
    <source>
        <dbReference type="EMBL" id="PWN25312.1"/>
    </source>
</evidence>
<dbReference type="GO" id="GO:0003690">
    <property type="term" value="F:double-stranded DNA binding"/>
    <property type="evidence" value="ECO:0007669"/>
    <property type="project" value="InterPro"/>
</dbReference>
<evidence type="ECO:0008006" key="4">
    <source>
        <dbReference type="Google" id="ProtNLM"/>
    </source>
</evidence>
<dbReference type="OrthoDB" id="5404651at2759"/>
<organism evidence="2 3">
    <name type="scientific">Jaminaea rosea</name>
    <dbReference type="NCBI Taxonomy" id="1569628"/>
    <lineage>
        <taxon>Eukaryota</taxon>
        <taxon>Fungi</taxon>
        <taxon>Dikarya</taxon>
        <taxon>Basidiomycota</taxon>
        <taxon>Ustilaginomycotina</taxon>
        <taxon>Exobasidiomycetes</taxon>
        <taxon>Microstromatales</taxon>
        <taxon>Microstromatales incertae sedis</taxon>
        <taxon>Jaminaea</taxon>
    </lineage>
</organism>
<name>A0A316UJ47_9BASI</name>
<dbReference type="SMART" id="SM00753">
    <property type="entry name" value="PAM"/>
    <property type="match status" value="1"/>
</dbReference>
<dbReference type="RefSeq" id="XP_025359924.1">
    <property type="nucleotide sequence ID" value="XM_025506918.1"/>
</dbReference>
<dbReference type="GO" id="GO:0000973">
    <property type="term" value="P:post-transcriptional tethering of RNA polymerase II gene DNA at nuclear periphery"/>
    <property type="evidence" value="ECO:0007669"/>
    <property type="project" value="TreeGrafter"/>
</dbReference>
<evidence type="ECO:0000313" key="3">
    <source>
        <dbReference type="Proteomes" id="UP000245884"/>
    </source>
</evidence>
<dbReference type="STRING" id="1569628.A0A316UJ47"/>
<reference evidence="2 3" key="1">
    <citation type="journal article" date="2018" name="Mol. Biol. Evol.">
        <title>Broad Genomic Sampling Reveals a Smut Pathogenic Ancestry of the Fungal Clade Ustilaginomycotina.</title>
        <authorList>
            <person name="Kijpornyongpan T."/>
            <person name="Mondo S.J."/>
            <person name="Barry K."/>
            <person name="Sandor L."/>
            <person name="Lee J."/>
            <person name="Lipzen A."/>
            <person name="Pangilinan J."/>
            <person name="LaButti K."/>
            <person name="Hainaut M."/>
            <person name="Henrissat B."/>
            <person name="Grigoriev I.V."/>
            <person name="Spatafora J.W."/>
            <person name="Aime M.C."/>
        </authorList>
    </citation>
    <scope>NUCLEOTIDE SEQUENCE [LARGE SCALE GENOMIC DNA]</scope>
    <source>
        <strain evidence="2 3">MCA 5214</strain>
    </source>
</reference>
<dbReference type="GO" id="GO:0070390">
    <property type="term" value="C:transcription export complex 2"/>
    <property type="evidence" value="ECO:0007669"/>
    <property type="project" value="TreeGrafter"/>
</dbReference>
<dbReference type="PANTHER" id="PTHR12732">
    <property type="entry name" value="UNCHARACTERIZED PROTEASOME COMPONENT REGION PCI-CONTAINING"/>
    <property type="match status" value="1"/>
</dbReference>
<protein>
    <recommendedName>
        <fullName evidence="4">PCI domain-containing protein</fullName>
    </recommendedName>
</protein>
<dbReference type="GO" id="GO:0006368">
    <property type="term" value="P:transcription elongation by RNA polymerase II"/>
    <property type="evidence" value="ECO:0007669"/>
    <property type="project" value="TreeGrafter"/>
</dbReference>
<dbReference type="Proteomes" id="UP000245884">
    <property type="component" value="Unassembled WGS sequence"/>
</dbReference>
<dbReference type="GO" id="GO:0016973">
    <property type="term" value="P:poly(A)+ mRNA export from nucleus"/>
    <property type="evidence" value="ECO:0007669"/>
    <property type="project" value="TreeGrafter"/>
</dbReference>
<dbReference type="InterPro" id="IPR045114">
    <property type="entry name" value="Csn12-like"/>
</dbReference>
<accession>A0A316UJ47</accession>
<dbReference type="EMBL" id="KZ819676">
    <property type="protein sequence ID" value="PWN25312.1"/>
    <property type="molecule type" value="Genomic_DNA"/>
</dbReference>
<sequence length="421" mass="47440">MEAYLASIDAAFSSSSTPSSHAFISLIVVTAQQHAALKDDFAAHRSVDQSMIAQRISRSNATMTGVLLDRTASLIEAALQYVADAPPIAILTDTNDRRRDQWLAKASLPAWQQAQAKWATVFNRSSALFSVSPTSPPVWFFPTFRLVSMLFLTLCIRLDRLSSPFAQSHSHRQPYLTECTSKLAGPVRAAGTDRTSLPGHETKRSAAMWLGNDCLRGYFKLNNLKLCETVLKSVREANNRNREHVNSTLETAPPSSQSSSSTFMSDDPHESIYPLSQQVTYRYYVGRLRISQGRIRDAFHDLSWALHYCHAQHGHRQIRSILLHLLPCALVLGMRPSRFVLSLLDQDVANLYLPLFALYAKPDIAAFEATLNVRQRKERLRKLNVYLMIRDKSAIGMWRGIVKRWWVLCHKAAKTGSDEHC</sequence>
<dbReference type="GeneID" id="37028741"/>
<dbReference type="AlphaFoldDB" id="A0A316UJ47"/>
<dbReference type="GO" id="GO:0003723">
    <property type="term" value="F:RNA binding"/>
    <property type="evidence" value="ECO:0007669"/>
    <property type="project" value="InterPro"/>
</dbReference>